<feature type="domain" description="ShKT" evidence="2">
    <location>
        <begin position="2"/>
        <end position="32"/>
    </location>
</feature>
<dbReference type="PROSITE" id="PS51670">
    <property type="entry name" value="SHKT"/>
    <property type="match status" value="1"/>
</dbReference>
<evidence type="ECO:0000256" key="1">
    <source>
        <dbReference type="PROSITE-ProRule" id="PRU01005"/>
    </source>
</evidence>
<gene>
    <name evidence="3" type="ORF">BTMF_LOCUS3207</name>
</gene>
<dbReference type="Proteomes" id="UP000280834">
    <property type="component" value="Unassembled WGS sequence"/>
</dbReference>
<name>A0A3P7TMK6_9BILA</name>
<sequence>MCFDKNINCKKEICHNYPFTAKEQCAKTCGFCSDNEGIIPPLPPSLSGISLLLTISYHIISLTH</sequence>
<dbReference type="Pfam" id="PF01549">
    <property type="entry name" value="ShK"/>
    <property type="match status" value="1"/>
</dbReference>
<keyword evidence="4" id="KW-1185">Reference proteome</keyword>
<proteinExistence type="predicted"/>
<accession>A0A3P7TMK6</accession>
<dbReference type="InterPro" id="IPR003582">
    <property type="entry name" value="ShKT_dom"/>
</dbReference>
<protein>
    <recommendedName>
        <fullName evidence="2">ShKT domain-containing protein</fullName>
    </recommendedName>
</protein>
<evidence type="ECO:0000259" key="2">
    <source>
        <dbReference type="PROSITE" id="PS51670"/>
    </source>
</evidence>
<dbReference type="EMBL" id="UZAG01002838">
    <property type="protein sequence ID" value="VDO14254.1"/>
    <property type="molecule type" value="Genomic_DNA"/>
</dbReference>
<evidence type="ECO:0000313" key="3">
    <source>
        <dbReference type="EMBL" id="VDO14254.1"/>
    </source>
</evidence>
<comment type="caution">
    <text evidence="1">Lacks conserved residue(s) required for the propagation of feature annotation.</text>
</comment>
<reference evidence="3 4" key="1">
    <citation type="submission" date="2018-11" db="EMBL/GenBank/DDBJ databases">
        <authorList>
            <consortium name="Pathogen Informatics"/>
        </authorList>
    </citation>
    <scope>NUCLEOTIDE SEQUENCE [LARGE SCALE GENOMIC DNA]</scope>
</reference>
<dbReference type="AlphaFoldDB" id="A0A3P7TMK6"/>
<organism evidence="3 4">
    <name type="scientific">Brugia timori</name>
    <dbReference type="NCBI Taxonomy" id="42155"/>
    <lineage>
        <taxon>Eukaryota</taxon>
        <taxon>Metazoa</taxon>
        <taxon>Ecdysozoa</taxon>
        <taxon>Nematoda</taxon>
        <taxon>Chromadorea</taxon>
        <taxon>Rhabditida</taxon>
        <taxon>Spirurina</taxon>
        <taxon>Spiruromorpha</taxon>
        <taxon>Filarioidea</taxon>
        <taxon>Onchocercidae</taxon>
        <taxon>Brugia</taxon>
    </lineage>
</organism>
<dbReference type="SMART" id="SM00254">
    <property type="entry name" value="ShKT"/>
    <property type="match status" value="1"/>
</dbReference>
<evidence type="ECO:0000313" key="4">
    <source>
        <dbReference type="Proteomes" id="UP000280834"/>
    </source>
</evidence>